<evidence type="ECO:0000259" key="1">
    <source>
        <dbReference type="Pfam" id="PF13443"/>
    </source>
</evidence>
<dbReference type="STRING" id="33935.ADM90_17180"/>
<comment type="caution">
    <text evidence="2">The sequence shown here is derived from an EMBL/GenBank/DDBJ whole genome shotgun (WGS) entry which is preliminary data.</text>
</comment>
<organism evidence="2 3">
    <name type="scientific">Lysinibacillus macroides</name>
    <dbReference type="NCBI Taxonomy" id="33935"/>
    <lineage>
        <taxon>Bacteria</taxon>
        <taxon>Bacillati</taxon>
        <taxon>Bacillota</taxon>
        <taxon>Bacilli</taxon>
        <taxon>Bacillales</taxon>
        <taxon>Bacillaceae</taxon>
        <taxon>Lysinibacillus</taxon>
    </lineage>
</organism>
<name>A0A0M9DJ45_9BACI</name>
<dbReference type="PATRIC" id="fig|33935.3.peg.2214"/>
<dbReference type="AlphaFoldDB" id="A0A0M9DJ45"/>
<reference evidence="2 3" key="1">
    <citation type="submission" date="2015-07" db="EMBL/GenBank/DDBJ databases">
        <title>Genome sequencing project for genomic taxonomy and phylogenomics of Bacillus-like bacteria.</title>
        <authorList>
            <person name="Liu B."/>
            <person name="Wang J."/>
            <person name="Zhu Y."/>
            <person name="Liu G."/>
            <person name="Chen Q."/>
            <person name="Chen Z."/>
            <person name="Che J."/>
            <person name="Ge C."/>
            <person name="Shi H."/>
            <person name="Pan Z."/>
            <person name="Liu X."/>
        </authorList>
    </citation>
    <scope>NUCLEOTIDE SEQUENCE [LARGE SCALE GENOMIC DNA]</scope>
    <source>
        <strain evidence="2 3">DSM 54</strain>
    </source>
</reference>
<dbReference type="EMBL" id="LGCI01000010">
    <property type="protein sequence ID" value="KOY81476.1"/>
    <property type="molecule type" value="Genomic_DNA"/>
</dbReference>
<protein>
    <recommendedName>
        <fullName evidence="1">HTH cro/C1-type domain-containing protein</fullName>
    </recommendedName>
</protein>
<feature type="domain" description="HTH cro/C1-type" evidence="1">
    <location>
        <begin position="22"/>
        <end position="58"/>
    </location>
</feature>
<dbReference type="Pfam" id="PF13443">
    <property type="entry name" value="HTH_26"/>
    <property type="match status" value="1"/>
</dbReference>
<keyword evidence="3" id="KW-1185">Reference proteome</keyword>
<dbReference type="InterPro" id="IPR001387">
    <property type="entry name" value="Cro/C1-type_HTH"/>
</dbReference>
<accession>A0A0M9DJ45</accession>
<sequence>MGHLKHLLKLFSKQKVVKYFETVRRMYNNTTMQYQLDTLGALCKALECEIGDLLEIIEEPGENGEKI</sequence>
<evidence type="ECO:0000313" key="3">
    <source>
        <dbReference type="Proteomes" id="UP000037977"/>
    </source>
</evidence>
<dbReference type="Proteomes" id="UP000037977">
    <property type="component" value="Unassembled WGS sequence"/>
</dbReference>
<gene>
    <name evidence="2" type="ORF">ADM90_17180</name>
</gene>
<evidence type="ECO:0000313" key="2">
    <source>
        <dbReference type="EMBL" id="KOY81476.1"/>
    </source>
</evidence>
<proteinExistence type="predicted"/>